<feature type="region of interest" description="Disordered" evidence="2">
    <location>
        <begin position="618"/>
        <end position="650"/>
    </location>
</feature>
<keyword evidence="6" id="KW-1185">Reference proteome</keyword>
<dbReference type="Gene3D" id="2.60.120.260">
    <property type="entry name" value="Galactose-binding domain-like"/>
    <property type="match status" value="1"/>
</dbReference>
<evidence type="ECO:0000256" key="1">
    <source>
        <dbReference type="ARBA" id="ARBA00022801"/>
    </source>
</evidence>
<dbReference type="Gene3D" id="3.40.50.1820">
    <property type="entry name" value="alpha/beta hydrolase"/>
    <property type="match status" value="2"/>
</dbReference>
<dbReference type="InterPro" id="IPR008979">
    <property type="entry name" value="Galactose-bd-like_sf"/>
</dbReference>
<dbReference type="SMART" id="SM00939">
    <property type="entry name" value="PepX_C"/>
    <property type="match status" value="1"/>
</dbReference>
<name>A0A561BQ54_9ACTN</name>
<evidence type="ECO:0000256" key="2">
    <source>
        <dbReference type="SAM" id="MobiDB-lite"/>
    </source>
</evidence>
<dbReference type="AlphaFoldDB" id="A0A561BQ54"/>
<dbReference type="InterPro" id="IPR029058">
    <property type="entry name" value="AB_hydrolase_fold"/>
</dbReference>
<feature type="region of interest" description="Disordered" evidence="2">
    <location>
        <begin position="1"/>
        <end position="20"/>
    </location>
</feature>
<gene>
    <name evidence="5" type="ORF">FB561_2103</name>
</gene>
<dbReference type="NCBIfam" id="TIGR00976">
    <property type="entry name" value="CocE_NonD"/>
    <property type="match status" value="1"/>
</dbReference>
<dbReference type="Pfam" id="PF08530">
    <property type="entry name" value="PepX_C"/>
    <property type="match status" value="1"/>
</dbReference>
<feature type="signal peptide" evidence="3">
    <location>
        <begin position="1"/>
        <end position="44"/>
    </location>
</feature>
<dbReference type="InterPro" id="IPR013736">
    <property type="entry name" value="Xaa-Pro_dipept_C"/>
</dbReference>
<comment type="caution">
    <text evidence="5">The sequence shown here is derived from an EMBL/GenBank/DDBJ whole genome shotgun (WGS) entry which is preliminary data.</text>
</comment>
<evidence type="ECO:0000259" key="4">
    <source>
        <dbReference type="SMART" id="SM00939"/>
    </source>
</evidence>
<evidence type="ECO:0000256" key="3">
    <source>
        <dbReference type="SAM" id="SignalP"/>
    </source>
</evidence>
<dbReference type="InterPro" id="IPR000383">
    <property type="entry name" value="Xaa-Pro-like_dom"/>
</dbReference>
<dbReference type="Proteomes" id="UP000318380">
    <property type="component" value="Unassembled WGS sequence"/>
</dbReference>
<feature type="compositionally biased region" description="Low complexity" evidence="2">
    <location>
        <begin position="618"/>
        <end position="630"/>
    </location>
</feature>
<organism evidence="5 6">
    <name type="scientific">Kribbella amoyensis</name>
    <dbReference type="NCBI Taxonomy" id="996641"/>
    <lineage>
        <taxon>Bacteria</taxon>
        <taxon>Bacillati</taxon>
        <taxon>Actinomycetota</taxon>
        <taxon>Actinomycetes</taxon>
        <taxon>Propionibacteriales</taxon>
        <taxon>Kribbellaceae</taxon>
        <taxon>Kribbella</taxon>
    </lineage>
</organism>
<sequence length="661" mass="71904">MLHPPPTGEQKRMRRSRPRTAFRTGAAVLAATVLASAASLTATASTTAGPAKPFVQGTKTVAAYDYDNAIHERVEVEVPGVDGDANGVKDRVTVDIVRPGEADQAGIDVPVIVQASPYYAGDPKTYFDTDGTRQVFGSWLDNYFVPRGYAVAFVDMPGTFRSTGCSDVGADLEVLGTKAVIDWLNNRVPGYSPSGQRAKADWSTGKAGMIGVSWNGTIANSVASTGVRGLETIVPIAAISSWYDYTRGFGVPFYDEYMGFLHDYVSNDASPRCEQLTGEIEQDSDTRTGSYSRWWDPRNYRLDASKVKSSVYVVHGLGDENVKTRHFGEWWDELAKRDVPRKIFLHQGVHLDGFSFRDEWVDKLHPWFDYWLQGLQNGVMQTPQATVQREDGSFVDEPRWPATGVRSTKLNLSKPLGAKSGDLSIAAASSDPISFTGTSEPSEDTAVLDPTTPKADRAVFLSNDLQQAVRMSGTGKVSVRVKVNKVAAGIKARLLDYGTATRYRDVTNVPNTRVCWGDGNALDTGCYAETQINTAVSDASVAVRTLADIGHYKSLERKESLKSGQWYDLSFELNADDVVFAAGHRLGLVLTVEPDNPSVPFTGATVTLDPTRSSLTLPLTTAPDLATPDTSEARVQATSLAQPEPESDPAELMRQFVEASR</sequence>
<feature type="chain" id="PRO_5021702199" evidence="3">
    <location>
        <begin position="45"/>
        <end position="661"/>
    </location>
</feature>
<evidence type="ECO:0000313" key="6">
    <source>
        <dbReference type="Proteomes" id="UP000318380"/>
    </source>
</evidence>
<dbReference type="SUPFAM" id="SSF49785">
    <property type="entry name" value="Galactose-binding domain-like"/>
    <property type="match status" value="1"/>
</dbReference>
<reference evidence="5 6" key="1">
    <citation type="submission" date="2019-06" db="EMBL/GenBank/DDBJ databases">
        <title>Sequencing the genomes of 1000 actinobacteria strains.</title>
        <authorList>
            <person name="Klenk H.-P."/>
        </authorList>
    </citation>
    <scope>NUCLEOTIDE SEQUENCE [LARGE SCALE GENOMIC DNA]</scope>
    <source>
        <strain evidence="5 6">DSM 24683</strain>
    </source>
</reference>
<dbReference type="InterPro" id="IPR005674">
    <property type="entry name" value="CocE/Ser_esterase"/>
</dbReference>
<proteinExistence type="predicted"/>
<keyword evidence="3" id="KW-0732">Signal</keyword>
<keyword evidence="1" id="KW-0378">Hydrolase</keyword>
<dbReference type="EMBL" id="VIVK01000001">
    <property type="protein sequence ID" value="TWD81001.1"/>
    <property type="molecule type" value="Genomic_DNA"/>
</dbReference>
<dbReference type="GO" id="GO:0008239">
    <property type="term" value="F:dipeptidyl-peptidase activity"/>
    <property type="evidence" value="ECO:0007669"/>
    <property type="project" value="InterPro"/>
</dbReference>
<dbReference type="SUPFAM" id="SSF53474">
    <property type="entry name" value="alpha/beta-Hydrolases"/>
    <property type="match status" value="1"/>
</dbReference>
<protein>
    <submittedName>
        <fullName evidence="5">Dipeptidyl-peptidase IV</fullName>
    </submittedName>
</protein>
<dbReference type="Pfam" id="PF02129">
    <property type="entry name" value="Peptidase_S15"/>
    <property type="match status" value="1"/>
</dbReference>
<accession>A0A561BQ54</accession>
<evidence type="ECO:0000313" key="5">
    <source>
        <dbReference type="EMBL" id="TWD81001.1"/>
    </source>
</evidence>
<feature type="domain" description="Xaa-Pro dipeptidyl-peptidase C-terminal" evidence="4">
    <location>
        <begin position="365"/>
        <end position="616"/>
    </location>
</feature>